<dbReference type="RefSeq" id="XP_064733263.1">
    <property type="nucleotide sequence ID" value="XM_064870810.1"/>
</dbReference>
<comment type="caution">
    <text evidence="4">The sequence shown here is derived from an EMBL/GenBank/DDBJ whole genome shotgun (WGS) entry which is preliminary data.</text>
</comment>
<dbReference type="Proteomes" id="UP001334248">
    <property type="component" value="Unassembled WGS sequence"/>
</dbReference>
<accession>A0ABR0RY00</accession>
<keyword evidence="1" id="KW-0863">Zinc-finger</keyword>
<evidence type="ECO:0000259" key="3">
    <source>
        <dbReference type="PROSITE" id="PS50089"/>
    </source>
</evidence>
<proteinExistence type="predicted"/>
<feature type="domain" description="RING-type" evidence="3">
    <location>
        <begin position="53"/>
        <end position="97"/>
    </location>
</feature>
<name>A0ABR0RY00_9EURO</name>
<organism evidence="4 5">
    <name type="scientific">Knufia obscura</name>
    <dbReference type="NCBI Taxonomy" id="1635080"/>
    <lineage>
        <taxon>Eukaryota</taxon>
        <taxon>Fungi</taxon>
        <taxon>Dikarya</taxon>
        <taxon>Ascomycota</taxon>
        <taxon>Pezizomycotina</taxon>
        <taxon>Eurotiomycetes</taxon>
        <taxon>Chaetothyriomycetidae</taxon>
        <taxon>Chaetothyriales</taxon>
        <taxon>Trichomeriaceae</taxon>
        <taxon>Knufia</taxon>
    </lineage>
</organism>
<gene>
    <name evidence="4" type="ORF">PMZ80_002377</name>
</gene>
<feature type="compositionally biased region" description="Polar residues" evidence="2">
    <location>
        <begin position="1"/>
        <end position="20"/>
    </location>
</feature>
<feature type="region of interest" description="Disordered" evidence="2">
    <location>
        <begin position="1"/>
        <end position="28"/>
    </location>
</feature>
<reference evidence="4 5" key="1">
    <citation type="journal article" date="2023" name="Res Sq">
        <title>Genomic and morphological characterization of Knufia obscura isolated from the Mars 2020 spacecraft assembly facility.</title>
        <authorList>
            <person name="Chander A.M."/>
            <person name="Teixeira M.M."/>
            <person name="Singh N.K."/>
            <person name="Williams M.P."/>
            <person name="Parker C.W."/>
            <person name="Leo P."/>
            <person name="Stajich J.E."/>
            <person name="Torok T."/>
            <person name="Tighe S."/>
            <person name="Mason C.E."/>
            <person name="Venkateswaran K."/>
        </authorList>
    </citation>
    <scope>NUCLEOTIDE SEQUENCE [LARGE SCALE GENOMIC DNA]</scope>
    <source>
        <strain evidence="4 5">CCFEE 5817</strain>
    </source>
</reference>
<dbReference type="CDD" id="cd16448">
    <property type="entry name" value="RING-H2"/>
    <property type="match status" value="1"/>
</dbReference>
<dbReference type="InterPro" id="IPR013083">
    <property type="entry name" value="Znf_RING/FYVE/PHD"/>
</dbReference>
<dbReference type="PROSITE" id="PS50089">
    <property type="entry name" value="ZF_RING_2"/>
    <property type="match status" value="1"/>
</dbReference>
<evidence type="ECO:0000256" key="2">
    <source>
        <dbReference type="SAM" id="MobiDB-lite"/>
    </source>
</evidence>
<keyword evidence="1" id="KW-0479">Metal-binding</keyword>
<keyword evidence="5" id="KW-1185">Reference proteome</keyword>
<evidence type="ECO:0000313" key="5">
    <source>
        <dbReference type="Proteomes" id="UP001334248"/>
    </source>
</evidence>
<dbReference type="Pfam" id="PF13639">
    <property type="entry name" value="zf-RING_2"/>
    <property type="match status" value="1"/>
</dbReference>
<dbReference type="EMBL" id="JAVHJV010000002">
    <property type="protein sequence ID" value="KAK5945173.1"/>
    <property type="molecule type" value="Genomic_DNA"/>
</dbReference>
<sequence length="271" mass="30993">MAQTTSMDSSLNTTQPSGTARPSPMLGEQHPYFADLRFSHGCPLRNEKEDLECVICRLEIGPDELTMTHTKSCKLSFHDECLNPWLESGNLTCPYDRETFSPTPGYTAEVARRREQEAVRRIQEYRESTRQAWDAYLVTICGSTGAWPLNMNRARVLLRFFLSRKYEHDTGVPRERHLQQLAAQLMQGRASLSQERAMRYANQRLQGEEWRHGFGQRPSEWAIEQVANDLEDQGLVRDWFEDTILVIRPGGPDIVLPIPSSPVGPLDESRS</sequence>
<evidence type="ECO:0000313" key="4">
    <source>
        <dbReference type="EMBL" id="KAK5945173.1"/>
    </source>
</evidence>
<protein>
    <recommendedName>
        <fullName evidence="3">RING-type domain-containing protein</fullName>
    </recommendedName>
</protein>
<dbReference type="GeneID" id="89995826"/>
<keyword evidence="1" id="KW-0862">Zinc</keyword>
<dbReference type="InterPro" id="IPR001841">
    <property type="entry name" value="Znf_RING"/>
</dbReference>
<dbReference type="SUPFAM" id="SSF57850">
    <property type="entry name" value="RING/U-box"/>
    <property type="match status" value="1"/>
</dbReference>
<dbReference type="Gene3D" id="3.30.40.10">
    <property type="entry name" value="Zinc/RING finger domain, C3HC4 (zinc finger)"/>
    <property type="match status" value="1"/>
</dbReference>
<evidence type="ECO:0000256" key="1">
    <source>
        <dbReference type="PROSITE-ProRule" id="PRU00175"/>
    </source>
</evidence>